<evidence type="ECO:0000256" key="1">
    <source>
        <dbReference type="ARBA" id="ARBA00023180"/>
    </source>
</evidence>
<feature type="signal peptide" evidence="3">
    <location>
        <begin position="1"/>
        <end position="47"/>
    </location>
</feature>
<evidence type="ECO:0000259" key="4">
    <source>
        <dbReference type="Pfam" id="PF00135"/>
    </source>
</evidence>
<keyword evidence="1" id="KW-0325">Glycoprotein</keyword>
<dbReference type="AlphaFoldDB" id="A0A2J7RJ74"/>
<evidence type="ECO:0000313" key="6">
    <source>
        <dbReference type="Proteomes" id="UP000235965"/>
    </source>
</evidence>
<dbReference type="Pfam" id="PF00135">
    <property type="entry name" value="COesterase"/>
    <property type="match status" value="1"/>
</dbReference>
<feature type="compositionally biased region" description="Polar residues" evidence="2">
    <location>
        <begin position="153"/>
        <end position="168"/>
    </location>
</feature>
<protein>
    <submittedName>
        <fullName evidence="5">Venom carboxylesterase-6</fullName>
    </submittedName>
</protein>
<proteinExistence type="predicted"/>
<evidence type="ECO:0000256" key="3">
    <source>
        <dbReference type="SAM" id="SignalP"/>
    </source>
</evidence>
<reference evidence="5 6" key="1">
    <citation type="submission" date="2017-12" db="EMBL/GenBank/DDBJ databases">
        <title>Hemimetabolous genomes reveal molecular basis of termite eusociality.</title>
        <authorList>
            <person name="Harrison M.C."/>
            <person name="Jongepier E."/>
            <person name="Robertson H.M."/>
            <person name="Arning N."/>
            <person name="Bitard-Feildel T."/>
            <person name="Chao H."/>
            <person name="Childers C.P."/>
            <person name="Dinh H."/>
            <person name="Doddapaneni H."/>
            <person name="Dugan S."/>
            <person name="Gowin J."/>
            <person name="Greiner C."/>
            <person name="Han Y."/>
            <person name="Hu H."/>
            <person name="Hughes D.S.T."/>
            <person name="Huylmans A.-K."/>
            <person name="Kemena C."/>
            <person name="Kremer L.P.M."/>
            <person name="Lee S.L."/>
            <person name="Lopez-Ezquerra A."/>
            <person name="Mallet L."/>
            <person name="Monroy-Kuhn J.M."/>
            <person name="Moser A."/>
            <person name="Murali S.C."/>
            <person name="Muzny D.M."/>
            <person name="Otani S."/>
            <person name="Piulachs M.-D."/>
            <person name="Poelchau M."/>
            <person name="Qu J."/>
            <person name="Schaub F."/>
            <person name="Wada-Katsumata A."/>
            <person name="Worley K.C."/>
            <person name="Xie Q."/>
            <person name="Ylla G."/>
            <person name="Poulsen M."/>
            <person name="Gibbs R.A."/>
            <person name="Schal C."/>
            <person name="Richards S."/>
            <person name="Belles X."/>
            <person name="Korb J."/>
            <person name="Bornberg-Bauer E."/>
        </authorList>
    </citation>
    <scope>NUCLEOTIDE SEQUENCE [LARGE SCALE GENOMIC DNA]</scope>
    <source>
        <tissue evidence="5">Whole body</tissue>
    </source>
</reference>
<feature type="domain" description="Carboxylesterase type B" evidence="4">
    <location>
        <begin position="210"/>
        <end position="739"/>
    </location>
</feature>
<feature type="region of interest" description="Disordered" evidence="2">
    <location>
        <begin position="133"/>
        <end position="211"/>
    </location>
</feature>
<dbReference type="SUPFAM" id="SSF53474">
    <property type="entry name" value="alpha/beta-Hydrolases"/>
    <property type="match status" value="1"/>
</dbReference>
<accession>A0A2J7RJ74</accession>
<feature type="region of interest" description="Disordered" evidence="2">
    <location>
        <begin position="42"/>
        <end position="70"/>
    </location>
</feature>
<sequence length="757" mass="84515">MIRLHALASFGILSVTCSSLKMSPNLACVLLLVYLFASGGSTPEASAEGNAPETSVEGSKPQAKAKGSIPEVNVEKNIPEVIAEESSPEVSVEESTCELTVEECTPDVNVKGSRHEVSTERTPEENARNKYKVNTEESTPEVSVEGSGCEGSTECTPEENSGKTISDANTKKRNPEVTVEENTLEVSVDESIPEVNTEKSTPEVSVEESPPEVSIVEGKLRGTTLRTHKGKIIYAFLGIPYASAPTDQLRFKPPQPVKAWDGVRNAKKEGQHCPQLTYPERNYEGSEDCLYLNVYTTRMPNISNLETALQDVVVLFHAGGFSHGSGDIAMYGPDYLLDHDVVMVTCNYRLGALGFLATGDEFASGNYGLKDQVDVLRWVRRNIHNFSGNPNSVTLFGAGAGAASVHYHMLSRLSRKLFHRAISQSGTALSPWAHVRATTARERAFKLGDLLGCKKKQLENTEQLIKCIRKKPAKELVEASTKILDYMTRFTHPFVPVEDEVVPKQMKPLLHDRPINIMKKPLLPALWEIPWLTGITSHEGLPQSLEVMLYHDLKEGLDREPAKTVLKFLGLDVQPEKAQQVGQKIWNFYLQNDSLSYGTNLVKLAEMTSDFNYYYGLQKSVNTLTAASDTPIFVYHFSYHRRDPRFSLGVPHGDDTLYMFPDIIAGTKLVIDKEHFHITECLLRIVTNFAQNGDPTPQESPDLNNIMWPVIEPDKFRYVDINDKLTIKKHFFPDRMTFWDSIYEMIAETPNLVKDEL</sequence>
<dbReference type="InterPro" id="IPR050309">
    <property type="entry name" value="Type-B_Carboxylest/Lipase"/>
</dbReference>
<organism evidence="5 6">
    <name type="scientific">Cryptotermes secundus</name>
    <dbReference type="NCBI Taxonomy" id="105785"/>
    <lineage>
        <taxon>Eukaryota</taxon>
        <taxon>Metazoa</taxon>
        <taxon>Ecdysozoa</taxon>
        <taxon>Arthropoda</taxon>
        <taxon>Hexapoda</taxon>
        <taxon>Insecta</taxon>
        <taxon>Pterygota</taxon>
        <taxon>Neoptera</taxon>
        <taxon>Polyneoptera</taxon>
        <taxon>Dictyoptera</taxon>
        <taxon>Blattodea</taxon>
        <taxon>Blattoidea</taxon>
        <taxon>Termitoidae</taxon>
        <taxon>Kalotermitidae</taxon>
        <taxon>Cryptotermitinae</taxon>
        <taxon>Cryptotermes</taxon>
    </lineage>
</organism>
<dbReference type="InterPro" id="IPR029058">
    <property type="entry name" value="AB_hydrolase_fold"/>
</dbReference>
<comment type="caution">
    <text evidence="5">The sequence shown here is derived from an EMBL/GenBank/DDBJ whole genome shotgun (WGS) entry which is preliminary data.</text>
</comment>
<dbReference type="PANTHER" id="PTHR11559">
    <property type="entry name" value="CARBOXYLESTERASE"/>
    <property type="match status" value="1"/>
</dbReference>
<dbReference type="Proteomes" id="UP000235965">
    <property type="component" value="Unassembled WGS sequence"/>
</dbReference>
<keyword evidence="3" id="KW-0732">Signal</keyword>
<feature type="compositionally biased region" description="Acidic residues" evidence="2">
    <location>
        <begin position="178"/>
        <end position="192"/>
    </location>
</feature>
<name>A0A2J7RJ74_9NEOP</name>
<dbReference type="Gene3D" id="3.40.50.1820">
    <property type="entry name" value="alpha/beta hydrolase"/>
    <property type="match status" value="1"/>
</dbReference>
<evidence type="ECO:0000256" key="2">
    <source>
        <dbReference type="SAM" id="MobiDB-lite"/>
    </source>
</evidence>
<evidence type="ECO:0000313" key="5">
    <source>
        <dbReference type="EMBL" id="PNF40884.1"/>
    </source>
</evidence>
<dbReference type="EMBL" id="NEVH01002996">
    <property type="protein sequence ID" value="PNF40884.1"/>
    <property type="molecule type" value="Genomic_DNA"/>
</dbReference>
<feature type="chain" id="PRO_5014405518" evidence="3">
    <location>
        <begin position="48"/>
        <end position="757"/>
    </location>
</feature>
<dbReference type="OrthoDB" id="19653at2759"/>
<dbReference type="STRING" id="105785.A0A2J7RJ74"/>
<dbReference type="InterPro" id="IPR002018">
    <property type="entry name" value="CarbesteraseB"/>
</dbReference>
<dbReference type="InParanoid" id="A0A2J7RJ74"/>
<keyword evidence="6" id="KW-1185">Reference proteome</keyword>
<gene>
    <name evidence="5" type="ORF">B7P43_G15384</name>
</gene>